<gene>
    <name evidence="2" type="ORF">EYF80_032210</name>
</gene>
<name>A0A4Z2GVL6_9TELE</name>
<evidence type="ECO:0000313" key="2">
    <source>
        <dbReference type="EMBL" id="TNN57608.1"/>
    </source>
</evidence>
<reference evidence="2 3" key="1">
    <citation type="submission" date="2019-03" db="EMBL/GenBank/DDBJ databases">
        <title>First draft genome of Liparis tanakae, snailfish: a comprehensive survey of snailfish specific genes.</title>
        <authorList>
            <person name="Kim W."/>
            <person name="Song I."/>
            <person name="Jeong J.-H."/>
            <person name="Kim D."/>
            <person name="Kim S."/>
            <person name="Ryu S."/>
            <person name="Song J.Y."/>
            <person name="Lee S.K."/>
        </authorList>
    </citation>
    <scope>NUCLEOTIDE SEQUENCE [LARGE SCALE GENOMIC DNA]</scope>
    <source>
        <tissue evidence="2">Muscle</tissue>
    </source>
</reference>
<comment type="caution">
    <text evidence="2">The sequence shown here is derived from an EMBL/GenBank/DDBJ whole genome shotgun (WGS) entry which is preliminary data.</text>
</comment>
<organism evidence="2 3">
    <name type="scientific">Liparis tanakae</name>
    <name type="common">Tanaka's snailfish</name>
    <dbReference type="NCBI Taxonomy" id="230148"/>
    <lineage>
        <taxon>Eukaryota</taxon>
        <taxon>Metazoa</taxon>
        <taxon>Chordata</taxon>
        <taxon>Craniata</taxon>
        <taxon>Vertebrata</taxon>
        <taxon>Euteleostomi</taxon>
        <taxon>Actinopterygii</taxon>
        <taxon>Neopterygii</taxon>
        <taxon>Teleostei</taxon>
        <taxon>Neoteleostei</taxon>
        <taxon>Acanthomorphata</taxon>
        <taxon>Eupercaria</taxon>
        <taxon>Perciformes</taxon>
        <taxon>Cottioidei</taxon>
        <taxon>Cottales</taxon>
        <taxon>Liparidae</taxon>
        <taxon>Liparis</taxon>
    </lineage>
</organism>
<dbReference type="EMBL" id="SRLO01000401">
    <property type="protein sequence ID" value="TNN57608.1"/>
    <property type="molecule type" value="Genomic_DNA"/>
</dbReference>
<dbReference type="AlphaFoldDB" id="A0A4Z2GVL6"/>
<sequence>MQLPLQSEPRVRLRAATMRSTETRWKGRSSPVKEPLRTGKQRAKKADACPLSPVGSRQAHAQIYTPAAMNFLSRLSTFLCTSLTTQSAVDLVEKHRGQRQLSDIRRVSKN</sequence>
<dbReference type="Proteomes" id="UP000314294">
    <property type="component" value="Unassembled WGS sequence"/>
</dbReference>
<evidence type="ECO:0000313" key="3">
    <source>
        <dbReference type="Proteomes" id="UP000314294"/>
    </source>
</evidence>
<protein>
    <submittedName>
        <fullName evidence="2">Uncharacterized protein</fullName>
    </submittedName>
</protein>
<keyword evidence="3" id="KW-1185">Reference proteome</keyword>
<proteinExistence type="predicted"/>
<evidence type="ECO:0000256" key="1">
    <source>
        <dbReference type="SAM" id="MobiDB-lite"/>
    </source>
</evidence>
<accession>A0A4Z2GVL6</accession>
<dbReference type="OrthoDB" id="406838at2759"/>
<feature type="region of interest" description="Disordered" evidence="1">
    <location>
        <begin position="1"/>
        <end position="54"/>
    </location>
</feature>